<evidence type="ECO:0000313" key="2">
    <source>
        <dbReference type="EMBL" id="UJF32322.1"/>
    </source>
</evidence>
<evidence type="ECO:0000256" key="1">
    <source>
        <dbReference type="SAM" id="MobiDB-lite"/>
    </source>
</evidence>
<sequence length="52" mass="6028">MNEENQKPAEQELQVEKQEVELEDLNQELSDNDMQDVNGGFGPPSRDKRRGR</sequence>
<evidence type="ECO:0000313" key="3">
    <source>
        <dbReference type="Proteomes" id="UP001649230"/>
    </source>
</evidence>
<keyword evidence="3" id="KW-1185">Reference proteome</keyword>
<proteinExistence type="predicted"/>
<name>A0ABY3SH96_9BACL</name>
<accession>A0ABY3SH96</accession>
<protein>
    <submittedName>
        <fullName evidence="2">Uncharacterized protein</fullName>
    </submittedName>
</protein>
<feature type="compositionally biased region" description="Acidic residues" evidence="1">
    <location>
        <begin position="23"/>
        <end position="34"/>
    </location>
</feature>
<dbReference type="EMBL" id="CP090978">
    <property type="protein sequence ID" value="UJF32322.1"/>
    <property type="molecule type" value="Genomic_DNA"/>
</dbReference>
<organism evidence="2 3">
    <name type="scientific">Paenibacillus hexagrammi</name>
    <dbReference type="NCBI Taxonomy" id="2908839"/>
    <lineage>
        <taxon>Bacteria</taxon>
        <taxon>Bacillati</taxon>
        <taxon>Bacillota</taxon>
        <taxon>Bacilli</taxon>
        <taxon>Bacillales</taxon>
        <taxon>Paenibacillaceae</taxon>
        <taxon>Paenibacillus</taxon>
    </lineage>
</organism>
<reference evidence="2 3" key="1">
    <citation type="journal article" date="2024" name="Int. J. Syst. Evol. Microbiol.">
        <title>Paenibacillus hexagrammi sp. nov., a novel bacterium isolated from the gut content of Hexagrammos agrammus.</title>
        <authorList>
            <person name="Jung H.K."/>
            <person name="Kim D.G."/>
            <person name="Zin H."/>
            <person name="Park J."/>
            <person name="Jung H."/>
            <person name="Kim Y.O."/>
            <person name="Kong H.J."/>
            <person name="Kim J.W."/>
            <person name="Kim Y.S."/>
        </authorList>
    </citation>
    <scope>NUCLEOTIDE SEQUENCE [LARGE SCALE GENOMIC DNA]</scope>
    <source>
        <strain evidence="2 3">YPD9-1</strain>
    </source>
</reference>
<feature type="region of interest" description="Disordered" evidence="1">
    <location>
        <begin position="23"/>
        <end position="52"/>
    </location>
</feature>
<dbReference type="Proteomes" id="UP001649230">
    <property type="component" value="Chromosome"/>
</dbReference>
<dbReference type="RefSeq" id="WP_235118666.1">
    <property type="nucleotide sequence ID" value="NZ_CP090978.1"/>
</dbReference>
<gene>
    <name evidence="2" type="ORF">L0M14_21810</name>
</gene>